<keyword evidence="5" id="KW-1185">Reference proteome</keyword>
<evidence type="ECO:0000256" key="2">
    <source>
        <dbReference type="SAM" id="MobiDB-lite"/>
    </source>
</evidence>
<feature type="compositionally biased region" description="Basic and acidic residues" evidence="2">
    <location>
        <begin position="32"/>
        <end position="67"/>
    </location>
</feature>
<organism evidence="4 5">
    <name type="scientific">Prymnesium parvum</name>
    <name type="common">Toxic golden alga</name>
    <dbReference type="NCBI Taxonomy" id="97485"/>
    <lineage>
        <taxon>Eukaryota</taxon>
        <taxon>Haptista</taxon>
        <taxon>Haptophyta</taxon>
        <taxon>Prymnesiophyceae</taxon>
        <taxon>Prymnesiales</taxon>
        <taxon>Prymnesiaceae</taxon>
        <taxon>Prymnesium</taxon>
    </lineage>
</organism>
<dbReference type="Pfam" id="PF07282">
    <property type="entry name" value="Cas12f1-like_TNB"/>
    <property type="match status" value="1"/>
</dbReference>
<reference evidence="4 5" key="1">
    <citation type="journal article" date="2024" name="Science">
        <title>Giant polyketide synthase enzymes in the biosynthesis of giant marine polyether toxins.</title>
        <authorList>
            <person name="Fallon T.R."/>
            <person name="Shende V.V."/>
            <person name="Wierzbicki I.H."/>
            <person name="Pendleton A.L."/>
            <person name="Watervoot N.F."/>
            <person name="Auber R.P."/>
            <person name="Gonzalez D.J."/>
            <person name="Wisecaver J.H."/>
            <person name="Moore B.S."/>
        </authorList>
    </citation>
    <scope>NUCLEOTIDE SEQUENCE [LARGE SCALE GENOMIC DNA]</scope>
    <source>
        <strain evidence="4 5">12B1</strain>
    </source>
</reference>
<dbReference type="GO" id="GO:0003677">
    <property type="term" value="F:DNA binding"/>
    <property type="evidence" value="ECO:0007669"/>
    <property type="project" value="UniProtKB-KW"/>
</dbReference>
<dbReference type="AlphaFoldDB" id="A0AB34IDI1"/>
<evidence type="ECO:0000313" key="5">
    <source>
        <dbReference type="Proteomes" id="UP001515480"/>
    </source>
</evidence>
<keyword evidence="1" id="KW-0238">DNA-binding</keyword>
<protein>
    <recommendedName>
        <fullName evidence="3">Cas12f1-like TNB domain-containing protein</fullName>
    </recommendedName>
</protein>
<accession>A0AB34IDI1</accession>
<dbReference type="Proteomes" id="UP001515480">
    <property type="component" value="Unassembled WGS sequence"/>
</dbReference>
<evidence type="ECO:0000256" key="1">
    <source>
        <dbReference type="ARBA" id="ARBA00023125"/>
    </source>
</evidence>
<evidence type="ECO:0000313" key="4">
    <source>
        <dbReference type="EMBL" id="KAL1496786.1"/>
    </source>
</evidence>
<evidence type="ECO:0000259" key="3">
    <source>
        <dbReference type="Pfam" id="PF07282"/>
    </source>
</evidence>
<proteinExistence type="predicted"/>
<gene>
    <name evidence="4" type="ORF">AB1Y20_014374</name>
</gene>
<feature type="domain" description="Cas12f1-like TNB" evidence="3">
    <location>
        <begin position="185"/>
        <end position="263"/>
    </location>
</feature>
<dbReference type="EMBL" id="JBGBPQ010000028">
    <property type="protein sequence ID" value="KAL1496786.1"/>
    <property type="molecule type" value="Genomic_DNA"/>
</dbReference>
<comment type="caution">
    <text evidence="4">The sequence shown here is derived from an EMBL/GenBank/DDBJ whole genome shotgun (WGS) entry which is preliminary data.</text>
</comment>
<dbReference type="InterPro" id="IPR010095">
    <property type="entry name" value="Cas12f1-like_TNB"/>
</dbReference>
<name>A0AB34IDI1_PRYPA</name>
<sequence length="295" mass="33238">MAKVAQEEAQESPRGSPWERAHARRNPTTRTARQEEEHQNPSHVDALHRAAASQRDEVVRSSSRDGRGATITGVGDRDGALQSQFAQLLRADVFARYVRRRGDEAQQFYAREIYRERARSRKIRKQQGLAHFVERIWAMREDGKQIMLAHGAWGTVAGRPGTACNKGRPPCPGVMLMRELAKYFPVVLVPERNTSKTCSYCGFVGCKSVSEVDATLREEKMGAATSPQEVYRASRCELRSLRRCHNASCRKVLNRDRNAAVNIGRRLHDYLLPDDEAARDGAGSCYGYFFAFPDP</sequence>
<feature type="region of interest" description="Disordered" evidence="2">
    <location>
        <begin position="1"/>
        <end position="76"/>
    </location>
</feature>